<evidence type="ECO:0000313" key="2">
    <source>
        <dbReference type="EMBL" id="GEU40857.1"/>
    </source>
</evidence>
<accession>A0A6L2JWD0</accession>
<organism evidence="2">
    <name type="scientific">Tanacetum cinerariifolium</name>
    <name type="common">Dalmatian daisy</name>
    <name type="synonym">Chrysanthemum cinerariifolium</name>
    <dbReference type="NCBI Taxonomy" id="118510"/>
    <lineage>
        <taxon>Eukaryota</taxon>
        <taxon>Viridiplantae</taxon>
        <taxon>Streptophyta</taxon>
        <taxon>Embryophyta</taxon>
        <taxon>Tracheophyta</taxon>
        <taxon>Spermatophyta</taxon>
        <taxon>Magnoliopsida</taxon>
        <taxon>eudicotyledons</taxon>
        <taxon>Gunneridae</taxon>
        <taxon>Pentapetalae</taxon>
        <taxon>asterids</taxon>
        <taxon>campanulids</taxon>
        <taxon>Asterales</taxon>
        <taxon>Asteraceae</taxon>
        <taxon>Asteroideae</taxon>
        <taxon>Anthemideae</taxon>
        <taxon>Anthemidinae</taxon>
        <taxon>Tanacetum</taxon>
    </lineage>
</organism>
<reference evidence="2" key="1">
    <citation type="journal article" date="2019" name="Sci. Rep.">
        <title>Draft genome of Tanacetum cinerariifolium, the natural source of mosquito coil.</title>
        <authorList>
            <person name="Yamashiro T."/>
            <person name="Shiraishi A."/>
            <person name="Satake H."/>
            <person name="Nakayama K."/>
        </authorList>
    </citation>
    <scope>NUCLEOTIDE SEQUENCE</scope>
</reference>
<proteinExistence type="predicted"/>
<protein>
    <submittedName>
        <fullName evidence="2">Ribonuclease H-like domain-containing protein</fullName>
    </submittedName>
</protein>
<name>A0A6L2JWD0_TANCI</name>
<dbReference type="AlphaFoldDB" id="A0A6L2JWD0"/>
<comment type="caution">
    <text evidence="2">The sequence shown here is derived from an EMBL/GenBank/DDBJ whole genome shotgun (WGS) entry which is preliminary data.</text>
</comment>
<gene>
    <name evidence="2" type="ORF">Tci_012835</name>
</gene>
<keyword evidence="1" id="KW-0175">Coiled coil</keyword>
<dbReference type="Pfam" id="PF14223">
    <property type="entry name" value="Retrotran_gag_2"/>
    <property type="match status" value="1"/>
</dbReference>
<sequence length="161" mass="18618">MTDYALWEVIVNGDSPPPKRTVDGVEQKYPPTTAEEKLARKNELKARGTLLMALPNEHQLKFNSYKNAKSLMEAIAKRDSAEDLDQIYNRLQKLINQLEIHRETISQEDLNLKLLRSLPSEWKTHTLIWRNKPDLETLSMDDLYNNMKIYETKVKGSSSSS</sequence>
<dbReference type="EMBL" id="BKCJ010001359">
    <property type="protein sequence ID" value="GEU40857.1"/>
    <property type="molecule type" value="Genomic_DNA"/>
</dbReference>
<evidence type="ECO:0000256" key="1">
    <source>
        <dbReference type="SAM" id="Coils"/>
    </source>
</evidence>
<feature type="coiled-coil region" evidence="1">
    <location>
        <begin position="77"/>
        <end position="111"/>
    </location>
</feature>